<reference evidence="1" key="1">
    <citation type="journal article" date="2019" name="MBio">
        <title>Virus Genomes from Deep Sea Sediments Expand the Ocean Megavirome and Support Independent Origins of Viral Gigantism.</title>
        <authorList>
            <person name="Backstrom D."/>
            <person name="Yutin N."/>
            <person name="Jorgensen S.L."/>
            <person name="Dharamshi J."/>
            <person name="Homa F."/>
            <person name="Zaremba-Niedwiedzka K."/>
            <person name="Spang A."/>
            <person name="Wolf Y.I."/>
            <person name="Koonin E.V."/>
            <person name="Ettema T.J."/>
        </authorList>
    </citation>
    <scope>NUCLEOTIDE SEQUENCE</scope>
</reference>
<gene>
    <name evidence="1" type="ORF">LCPAC403_04050</name>
</gene>
<organism evidence="1">
    <name type="scientific">Pithovirus LCPAC403</name>
    <dbReference type="NCBI Taxonomy" id="2506596"/>
    <lineage>
        <taxon>Viruses</taxon>
        <taxon>Pithoviruses</taxon>
    </lineage>
</organism>
<proteinExistence type="predicted"/>
<dbReference type="EMBL" id="MK500593">
    <property type="protein sequence ID" value="QBK93271.1"/>
    <property type="molecule type" value="Genomic_DNA"/>
</dbReference>
<sequence>MSFFILQSGEGFGYYSSFQEAKTEALEQKNDTFSIRKVSVNIYTRQFSEIGPDIKDSELSEQFYQVPEKLYTVGLPGTASVFHRTEIKAAYYNKVQLVMTERILDYMGYIENFQGPRNYITHGSLKDVYGLSYIYDMVILGDDHDISLEKVFSDMKDRGDMFEISLGDFGALRPMGFVHDTIEETHRIIFAMAKMYNKLNNLIGMS</sequence>
<protein>
    <submittedName>
        <fullName evidence="1">Uncharacterized protein</fullName>
    </submittedName>
</protein>
<accession>A0A481ZFM8</accession>
<evidence type="ECO:0000313" key="1">
    <source>
        <dbReference type="EMBL" id="QBK93271.1"/>
    </source>
</evidence>
<name>A0A481ZFM8_9VIRU</name>